<dbReference type="NCBIfam" id="TIGR00510">
    <property type="entry name" value="lipA"/>
    <property type="match status" value="1"/>
</dbReference>
<feature type="domain" description="Radical SAM core" evidence="10">
    <location>
        <begin position="56"/>
        <end position="271"/>
    </location>
</feature>
<dbReference type="PIRSF" id="PIRSF005963">
    <property type="entry name" value="Lipoyl_synth"/>
    <property type="match status" value="1"/>
</dbReference>
<dbReference type="InterPro" id="IPR006638">
    <property type="entry name" value="Elp3/MiaA/NifB-like_rSAM"/>
</dbReference>
<dbReference type="PANTHER" id="PTHR10949">
    <property type="entry name" value="LIPOYL SYNTHASE"/>
    <property type="match status" value="1"/>
</dbReference>
<keyword evidence="2 9" id="KW-0963">Cytoplasm</keyword>
<dbReference type="SFLD" id="SFLDG01058">
    <property type="entry name" value="lipoyl_synthase_like"/>
    <property type="match status" value="1"/>
</dbReference>
<dbReference type="GO" id="GO:0016992">
    <property type="term" value="F:lipoate synthase activity"/>
    <property type="evidence" value="ECO:0007669"/>
    <property type="project" value="UniProtKB-UniRule"/>
</dbReference>
<dbReference type="PROSITE" id="PS51918">
    <property type="entry name" value="RADICAL_SAM"/>
    <property type="match status" value="1"/>
</dbReference>
<organism evidence="11 12">
    <name type="scientific">Lutibacter flavus</name>
    <dbReference type="NCBI Taxonomy" id="691689"/>
    <lineage>
        <taxon>Bacteria</taxon>
        <taxon>Pseudomonadati</taxon>
        <taxon>Bacteroidota</taxon>
        <taxon>Flavobacteriia</taxon>
        <taxon>Flavobacteriales</taxon>
        <taxon>Flavobacteriaceae</taxon>
        <taxon>Lutibacter</taxon>
    </lineage>
</organism>
<gene>
    <name evidence="9" type="primary">lipA</name>
    <name evidence="11" type="ORF">SAMN04488111_0338</name>
</gene>
<dbReference type="CDD" id="cd01335">
    <property type="entry name" value="Radical_SAM"/>
    <property type="match status" value="1"/>
</dbReference>
<keyword evidence="4 9" id="KW-0949">S-adenosyl-L-methionine</keyword>
<dbReference type="OrthoDB" id="9787898at2"/>
<dbReference type="InterPro" id="IPR013785">
    <property type="entry name" value="Aldolase_TIM"/>
</dbReference>
<dbReference type="InterPro" id="IPR003698">
    <property type="entry name" value="Lipoyl_synth"/>
</dbReference>
<dbReference type="EC" id="2.8.1.8" evidence="9"/>
<keyword evidence="6 9" id="KW-0408">Iron</keyword>
<dbReference type="SFLD" id="SFLDS00029">
    <property type="entry name" value="Radical_SAM"/>
    <property type="match status" value="1"/>
</dbReference>
<dbReference type="Pfam" id="PF04055">
    <property type="entry name" value="Radical_SAM"/>
    <property type="match status" value="1"/>
</dbReference>
<evidence type="ECO:0000313" key="11">
    <source>
        <dbReference type="EMBL" id="SNR32499.1"/>
    </source>
</evidence>
<evidence type="ECO:0000256" key="2">
    <source>
        <dbReference type="ARBA" id="ARBA00022490"/>
    </source>
</evidence>
<evidence type="ECO:0000313" key="12">
    <source>
        <dbReference type="Proteomes" id="UP000198412"/>
    </source>
</evidence>
<dbReference type="GO" id="GO:0046872">
    <property type="term" value="F:metal ion binding"/>
    <property type="evidence" value="ECO:0007669"/>
    <property type="project" value="UniProtKB-KW"/>
</dbReference>
<comment type="cofactor">
    <cofactor evidence="9">
        <name>[4Fe-4S] cluster</name>
        <dbReference type="ChEBI" id="CHEBI:49883"/>
    </cofactor>
    <text evidence="9">Binds 2 [4Fe-4S] clusters per subunit. One cluster is coordinated with 3 cysteines and an exchangeable S-adenosyl-L-methionine.</text>
</comment>
<comment type="subcellular location">
    <subcellularLocation>
        <location evidence="9">Cytoplasm</location>
    </subcellularLocation>
</comment>
<evidence type="ECO:0000256" key="4">
    <source>
        <dbReference type="ARBA" id="ARBA00022691"/>
    </source>
</evidence>
<dbReference type="NCBIfam" id="NF004019">
    <property type="entry name" value="PRK05481.1"/>
    <property type="match status" value="1"/>
</dbReference>
<accession>A0A238VG58</accession>
<evidence type="ECO:0000256" key="1">
    <source>
        <dbReference type="ARBA" id="ARBA00022485"/>
    </source>
</evidence>
<feature type="binding site" evidence="9">
    <location>
        <position position="55"/>
    </location>
    <ligand>
        <name>[4Fe-4S] cluster</name>
        <dbReference type="ChEBI" id="CHEBI:49883"/>
        <label>1</label>
    </ligand>
</feature>
<feature type="binding site" evidence="9">
    <location>
        <position position="44"/>
    </location>
    <ligand>
        <name>[4Fe-4S] cluster</name>
        <dbReference type="ChEBI" id="CHEBI:49883"/>
        <label>1</label>
    </ligand>
</feature>
<dbReference type="NCBIfam" id="NF009544">
    <property type="entry name" value="PRK12928.1"/>
    <property type="match status" value="1"/>
</dbReference>
<evidence type="ECO:0000256" key="8">
    <source>
        <dbReference type="ARBA" id="ARBA00047326"/>
    </source>
</evidence>
<evidence type="ECO:0000256" key="7">
    <source>
        <dbReference type="ARBA" id="ARBA00023014"/>
    </source>
</evidence>
<evidence type="ECO:0000256" key="9">
    <source>
        <dbReference type="HAMAP-Rule" id="MF_00206"/>
    </source>
</evidence>
<evidence type="ECO:0000256" key="5">
    <source>
        <dbReference type="ARBA" id="ARBA00022723"/>
    </source>
</evidence>
<feature type="binding site" evidence="9">
    <location>
        <position position="282"/>
    </location>
    <ligand>
        <name>[4Fe-4S] cluster</name>
        <dbReference type="ChEBI" id="CHEBI:49883"/>
        <label>1</label>
    </ligand>
</feature>
<dbReference type="Gene3D" id="3.20.20.70">
    <property type="entry name" value="Aldolase class I"/>
    <property type="match status" value="1"/>
</dbReference>
<feature type="binding site" evidence="9">
    <location>
        <position position="49"/>
    </location>
    <ligand>
        <name>[4Fe-4S] cluster</name>
        <dbReference type="ChEBI" id="CHEBI:49883"/>
        <label>1</label>
    </ligand>
</feature>
<dbReference type="GO" id="GO:0009249">
    <property type="term" value="P:protein lipoylation"/>
    <property type="evidence" value="ECO:0007669"/>
    <property type="project" value="UniProtKB-UniRule"/>
</dbReference>
<keyword evidence="3 9" id="KW-0808">Transferase</keyword>
<keyword evidence="12" id="KW-1185">Reference proteome</keyword>
<comment type="catalytic activity">
    <reaction evidence="8 9">
        <text>[[Fe-S] cluster scaffold protein carrying a second [4Fe-4S](2+) cluster] + N(6)-octanoyl-L-lysyl-[protein] + 2 oxidized [2Fe-2S]-[ferredoxin] + 2 S-adenosyl-L-methionine + 4 H(+) = [[Fe-S] cluster scaffold protein] + N(6)-[(R)-dihydrolipoyl]-L-lysyl-[protein] + 4 Fe(3+) + 2 hydrogen sulfide + 2 5'-deoxyadenosine + 2 L-methionine + 2 reduced [2Fe-2S]-[ferredoxin]</text>
        <dbReference type="Rhea" id="RHEA:16585"/>
        <dbReference type="Rhea" id="RHEA-COMP:9928"/>
        <dbReference type="Rhea" id="RHEA-COMP:10000"/>
        <dbReference type="Rhea" id="RHEA-COMP:10001"/>
        <dbReference type="Rhea" id="RHEA-COMP:10475"/>
        <dbReference type="Rhea" id="RHEA-COMP:14568"/>
        <dbReference type="Rhea" id="RHEA-COMP:14569"/>
        <dbReference type="ChEBI" id="CHEBI:15378"/>
        <dbReference type="ChEBI" id="CHEBI:17319"/>
        <dbReference type="ChEBI" id="CHEBI:29034"/>
        <dbReference type="ChEBI" id="CHEBI:29919"/>
        <dbReference type="ChEBI" id="CHEBI:33722"/>
        <dbReference type="ChEBI" id="CHEBI:33737"/>
        <dbReference type="ChEBI" id="CHEBI:33738"/>
        <dbReference type="ChEBI" id="CHEBI:57844"/>
        <dbReference type="ChEBI" id="CHEBI:59789"/>
        <dbReference type="ChEBI" id="CHEBI:78809"/>
        <dbReference type="ChEBI" id="CHEBI:83100"/>
        <dbReference type="EC" id="2.8.1.8"/>
    </reaction>
</comment>
<dbReference type="PANTHER" id="PTHR10949:SF0">
    <property type="entry name" value="LIPOYL SYNTHASE, MITOCHONDRIAL"/>
    <property type="match status" value="1"/>
</dbReference>
<keyword evidence="5 9" id="KW-0479">Metal-binding</keyword>
<dbReference type="GO" id="GO:0051539">
    <property type="term" value="F:4 iron, 4 sulfur cluster binding"/>
    <property type="evidence" value="ECO:0007669"/>
    <property type="project" value="UniProtKB-UniRule"/>
</dbReference>
<dbReference type="AlphaFoldDB" id="A0A238VG58"/>
<keyword evidence="1 9" id="KW-0004">4Fe-4S</keyword>
<comment type="pathway">
    <text evidence="9">Protein modification; protein lipoylation via endogenous pathway; protein N(6)-(lipoyl)lysine from octanoyl-[acyl-carrier-protein]: step 2/2.</text>
</comment>
<dbReference type="SMART" id="SM00729">
    <property type="entry name" value="Elp3"/>
    <property type="match status" value="1"/>
</dbReference>
<proteinExistence type="inferred from homology"/>
<comment type="function">
    <text evidence="9">Catalyzes the radical-mediated insertion of two sulfur atoms into the C-6 and C-8 positions of the octanoyl moiety bound to the lipoyl domains of lipoate-dependent enzymes, thereby converting the octanoylated domains into lipoylated derivatives.</text>
</comment>
<dbReference type="GO" id="GO:0005737">
    <property type="term" value="C:cytoplasm"/>
    <property type="evidence" value="ECO:0007669"/>
    <property type="project" value="UniProtKB-SubCell"/>
</dbReference>
<feature type="binding site" evidence="9">
    <location>
        <position position="70"/>
    </location>
    <ligand>
        <name>[4Fe-4S] cluster</name>
        <dbReference type="ChEBI" id="CHEBI:49883"/>
        <label>2</label>
        <note>4Fe-4S-S-AdoMet</note>
    </ligand>
</feature>
<feature type="binding site" evidence="9">
    <location>
        <position position="74"/>
    </location>
    <ligand>
        <name>[4Fe-4S] cluster</name>
        <dbReference type="ChEBI" id="CHEBI:49883"/>
        <label>2</label>
        <note>4Fe-4S-S-AdoMet</note>
    </ligand>
</feature>
<protein>
    <recommendedName>
        <fullName evidence="9">Lipoyl synthase</fullName>
        <ecNumber evidence="9">2.8.1.8</ecNumber>
    </recommendedName>
    <alternativeName>
        <fullName evidence="9">Lip-syn</fullName>
        <shortName evidence="9">LS</shortName>
    </alternativeName>
    <alternativeName>
        <fullName evidence="9">Lipoate synthase</fullName>
    </alternativeName>
    <alternativeName>
        <fullName evidence="9">Lipoic acid synthase</fullName>
    </alternativeName>
    <alternativeName>
        <fullName evidence="9">Sulfur insertion protein LipA</fullName>
    </alternativeName>
</protein>
<dbReference type="RefSeq" id="WP_089377548.1">
    <property type="nucleotide sequence ID" value="NZ_FZNX01000001.1"/>
</dbReference>
<reference evidence="12" key="1">
    <citation type="submission" date="2017-06" db="EMBL/GenBank/DDBJ databases">
        <authorList>
            <person name="Varghese N."/>
            <person name="Submissions S."/>
        </authorList>
    </citation>
    <scope>NUCLEOTIDE SEQUENCE [LARGE SCALE GENOMIC DNA]</scope>
    <source>
        <strain evidence="12">DSM 27993</strain>
    </source>
</reference>
<dbReference type="HAMAP" id="MF_00206">
    <property type="entry name" value="Lipoyl_synth"/>
    <property type="match status" value="1"/>
</dbReference>
<dbReference type="InterPro" id="IPR058240">
    <property type="entry name" value="rSAM_sf"/>
</dbReference>
<dbReference type="Proteomes" id="UP000198412">
    <property type="component" value="Unassembled WGS sequence"/>
</dbReference>
<dbReference type="FunFam" id="3.20.20.70:FF:000040">
    <property type="entry name" value="Lipoyl synthase"/>
    <property type="match status" value="1"/>
</dbReference>
<evidence type="ECO:0000256" key="3">
    <source>
        <dbReference type="ARBA" id="ARBA00022679"/>
    </source>
</evidence>
<dbReference type="UniPathway" id="UPA00538">
    <property type="reaction ID" value="UER00593"/>
</dbReference>
<name>A0A238VG58_9FLAO</name>
<dbReference type="InterPro" id="IPR007197">
    <property type="entry name" value="rSAM"/>
</dbReference>
<feature type="binding site" evidence="9">
    <location>
        <position position="77"/>
    </location>
    <ligand>
        <name>[4Fe-4S] cluster</name>
        <dbReference type="ChEBI" id="CHEBI:49883"/>
        <label>2</label>
        <note>4Fe-4S-S-AdoMet</note>
    </ligand>
</feature>
<dbReference type="SUPFAM" id="SSF102114">
    <property type="entry name" value="Radical SAM enzymes"/>
    <property type="match status" value="1"/>
</dbReference>
<sequence>MAQETISSPNKPQKPKWLRVKLPVGKKYTELRGVVEKYKLNTICTSGSCPNMGECWTEGTATFMILGNICTRSCGFCGVKTGRPETVDWEEPEKVARSIKLMSIKHAVITSVDRDDIKDGGSIIWAETINAIRRANPNTTLETLIPDFQGNKTNIDRILAVAPEVVSHNLETVRRLTREVRIQAKYDRSLEVLKYMKDQGQRRTKSGIMLGLGETAKEVVETMQDLANAKVDILTIGQYLQPSKKHLPVKEFITPEQFDKYKEIGLKMGFKYVESGALVRSSYKAQRHLV</sequence>
<evidence type="ECO:0000256" key="6">
    <source>
        <dbReference type="ARBA" id="ARBA00023004"/>
    </source>
</evidence>
<keyword evidence="7 9" id="KW-0411">Iron-sulfur</keyword>
<comment type="similarity">
    <text evidence="9">Belongs to the radical SAM superfamily. Lipoyl synthase family.</text>
</comment>
<dbReference type="SFLD" id="SFLDF00271">
    <property type="entry name" value="lipoyl_synthase"/>
    <property type="match status" value="1"/>
</dbReference>
<dbReference type="EMBL" id="FZNX01000001">
    <property type="protein sequence ID" value="SNR32499.1"/>
    <property type="molecule type" value="Genomic_DNA"/>
</dbReference>
<evidence type="ECO:0000259" key="10">
    <source>
        <dbReference type="PROSITE" id="PS51918"/>
    </source>
</evidence>